<proteinExistence type="predicted"/>
<dbReference type="AlphaFoldDB" id="A0A918MXQ2"/>
<organism evidence="2 3">
    <name type="scientific">Advenella faeciporci</name>
    <dbReference type="NCBI Taxonomy" id="797535"/>
    <lineage>
        <taxon>Bacteria</taxon>
        <taxon>Pseudomonadati</taxon>
        <taxon>Pseudomonadota</taxon>
        <taxon>Betaproteobacteria</taxon>
        <taxon>Burkholderiales</taxon>
        <taxon>Alcaligenaceae</taxon>
    </lineage>
</organism>
<keyword evidence="3" id="KW-1185">Reference proteome</keyword>
<accession>A0A918MXQ2</accession>
<comment type="caution">
    <text evidence="2">The sequence shown here is derived from an EMBL/GenBank/DDBJ whole genome shotgun (WGS) entry which is preliminary data.</text>
</comment>
<reference evidence="2" key="1">
    <citation type="journal article" date="2014" name="Int. J. Syst. Evol. Microbiol.">
        <title>Complete genome sequence of Corynebacterium casei LMG S-19264T (=DSM 44701T), isolated from a smear-ripened cheese.</title>
        <authorList>
            <consortium name="US DOE Joint Genome Institute (JGI-PGF)"/>
            <person name="Walter F."/>
            <person name="Albersmeier A."/>
            <person name="Kalinowski J."/>
            <person name="Ruckert C."/>
        </authorList>
    </citation>
    <scope>NUCLEOTIDE SEQUENCE</scope>
    <source>
        <strain evidence="2">KCTC 23732</strain>
    </source>
</reference>
<dbReference type="EMBL" id="BMYS01000007">
    <property type="protein sequence ID" value="GGW84965.1"/>
    <property type="molecule type" value="Genomic_DNA"/>
</dbReference>
<dbReference type="Pfam" id="PF12146">
    <property type="entry name" value="Hydrolase_4"/>
    <property type="match status" value="1"/>
</dbReference>
<dbReference type="InterPro" id="IPR022742">
    <property type="entry name" value="Hydrolase_4"/>
</dbReference>
<protein>
    <recommendedName>
        <fullName evidence="1">Serine aminopeptidase S33 domain-containing protein</fullName>
    </recommendedName>
</protein>
<dbReference type="Proteomes" id="UP000608345">
    <property type="component" value="Unassembled WGS sequence"/>
</dbReference>
<dbReference type="RefSeq" id="WP_189384749.1">
    <property type="nucleotide sequence ID" value="NZ_BAABFY010000053.1"/>
</dbReference>
<name>A0A918MXQ2_9BURK</name>
<evidence type="ECO:0000259" key="1">
    <source>
        <dbReference type="Pfam" id="PF12146"/>
    </source>
</evidence>
<feature type="domain" description="Serine aminopeptidase S33" evidence="1">
    <location>
        <begin position="51"/>
        <end position="146"/>
    </location>
</feature>
<dbReference type="PANTHER" id="PTHR42103">
    <property type="entry name" value="ALPHA/BETA-HYDROLASES SUPERFAMILY PROTEIN"/>
    <property type="match status" value="1"/>
</dbReference>
<evidence type="ECO:0000313" key="3">
    <source>
        <dbReference type="Proteomes" id="UP000608345"/>
    </source>
</evidence>
<dbReference type="InterPro" id="IPR029058">
    <property type="entry name" value="AB_hydrolase_fold"/>
</dbReference>
<gene>
    <name evidence="2" type="ORF">GCM10011450_13770</name>
</gene>
<dbReference type="PANTHER" id="PTHR42103:SF2">
    <property type="entry name" value="AB HYDROLASE-1 DOMAIN-CONTAINING PROTEIN"/>
    <property type="match status" value="1"/>
</dbReference>
<reference evidence="2" key="2">
    <citation type="submission" date="2020-09" db="EMBL/GenBank/DDBJ databases">
        <authorList>
            <person name="Sun Q."/>
            <person name="Kim S."/>
        </authorList>
    </citation>
    <scope>NUCLEOTIDE SEQUENCE</scope>
    <source>
        <strain evidence="2">KCTC 23732</strain>
    </source>
</reference>
<dbReference type="SUPFAM" id="SSF53474">
    <property type="entry name" value="alpha/beta-Hydrolases"/>
    <property type="match status" value="1"/>
</dbReference>
<dbReference type="Gene3D" id="3.40.50.1820">
    <property type="entry name" value="alpha/beta hydrolase"/>
    <property type="match status" value="1"/>
</dbReference>
<evidence type="ECO:0000313" key="2">
    <source>
        <dbReference type="EMBL" id="GGW84965.1"/>
    </source>
</evidence>
<sequence length="216" mass="24479">MAIKTEKIILNGMAGNMDCAIDWPDTPIRGWALVLHPHPLHEGTRDNKIVTTVARACAQNGLLAVRPNFRGVGLSEGVFDKAHGETRDMQMLIEQIEQLYPEVSHKKWVLAGFSFGTAVAAQLYAEQKQAQHQLPDAMMLLGPAVWRFQYRDIELPADLLVVHGEKDEVVLLQEVFDWIRPYQIPVTVIPEATHFFHGFLIQLKKLIQIKLDQILK</sequence>